<name>A0ABY7XH90_9BACL</name>
<keyword evidence="3" id="KW-1185">Reference proteome</keyword>
<organism evidence="2 3">
    <name type="scientific">Paenibacillus urinalis</name>
    <dbReference type="NCBI Taxonomy" id="521520"/>
    <lineage>
        <taxon>Bacteria</taxon>
        <taxon>Bacillati</taxon>
        <taxon>Bacillota</taxon>
        <taxon>Bacilli</taxon>
        <taxon>Bacillales</taxon>
        <taxon>Paenibacillaceae</taxon>
        <taxon>Paenibacillus</taxon>
    </lineage>
</organism>
<evidence type="ECO:0000313" key="2">
    <source>
        <dbReference type="EMBL" id="WDI05148.1"/>
    </source>
</evidence>
<dbReference type="RefSeq" id="WP_274338737.1">
    <property type="nucleotide sequence ID" value="NZ_CP118109.1"/>
</dbReference>
<feature type="transmembrane region" description="Helical" evidence="1">
    <location>
        <begin position="15"/>
        <end position="36"/>
    </location>
</feature>
<accession>A0ABY7XH90</accession>
<gene>
    <name evidence="2" type="ORF">PUW25_25405</name>
</gene>
<keyword evidence="1" id="KW-0812">Transmembrane</keyword>
<sequence>MMQSNNPYNRVDDGIGSGLVGGAIVGGTLAAGAQFGTKAALRGMKKPVREFTRRAHDDIRYSNASGVPVTDGQRARATVGDAAMRKASSFSQSVKGYHGKAFGSGKSKALTYGAAALGGSLIGGIADGMNN</sequence>
<proteinExistence type="predicted"/>
<dbReference type="Proteomes" id="UP001221519">
    <property type="component" value="Plasmid unnamed1"/>
</dbReference>
<keyword evidence="1" id="KW-0472">Membrane</keyword>
<keyword evidence="1" id="KW-1133">Transmembrane helix</keyword>
<geneLocation type="plasmid" evidence="2 3">
    <name>unnamed1</name>
</geneLocation>
<dbReference type="EMBL" id="CP118109">
    <property type="protein sequence ID" value="WDI05148.1"/>
    <property type="molecule type" value="Genomic_DNA"/>
</dbReference>
<protein>
    <submittedName>
        <fullName evidence="2">Uncharacterized protein</fullName>
    </submittedName>
</protein>
<evidence type="ECO:0000313" key="3">
    <source>
        <dbReference type="Proteomes" id="UP001221519"/>
    </source>
</evidence>
<keyword evidence="2" id="KW-0614">Plasmid</keyword>
<evidence type="ECO:0000256" key="1">
    <source>
        <dbReference type="SAM" id="Phobius"/>
    </source>
</evidence>
<reference evidence="2 3" key="1">
    <citation type="submission" date="2023-02" db="EMBL/GenBank/DDBJ databases">
        <title>Pathogen: clinical or host-associated sample.</title>
        <authorList>
            <person name="Hergert J."/>
            <person name="Casey R."/>
            <person name="Wagner J."/>
            <person name="Young E.L."/>
            <person name="Oakeson K.F."/>
        </authorList>
    </citation>
    <scope>NUCLEOTIDE SEQUENCE [LARGE SCALE GENOMIC DNA]</scope>
    <source>
        <strain evidence="2 3">2022CK-00829</strain>
        <plasmid evidence="2 3">unnamed1</plasmid>
    </source>
</reference>